<dbReference type="InterPro" id="IPR031107">
    <property type="entry name" value="Small_HSP"/>
</dbReference>
<evidence type="ECO:0000259" key="5">
    <source>
        <dbReference type="PROSITE" id="PS01031"/>
    </source>
</evidence>
<name>A0A9P7N874_9HYPO</name>
<dbReference type="AlphaFoldDB" id="A0A9P7N874"/>
<dbReference type="PROSITE" id="PS01031">
    <property type="entry name" value="SHSP"/>
    <property type="match status" value="1"/>
</dbReference>
<dbReference type="InterPro" id="IPR008978">
    <property type="entry name" value="HSP20-like_chaperone"/>
</dbReference>
<proteinExistence type="inferred from homology"/>
<dbReference type="EMBL" id="SRPW01001541">
    <property type="protein sequence ID" value="KAG6000295.1"/>
    <property type="molecule type" value="Genomic_DNA"/>
</dbReference>
<dbReference type="PANTHER" id="PTHR11527">
    <property type="entry name" value="HEAT-SHOCK PROTEIN 20 FAMILY MEMBER"/>
    <property type="match status" value="1"/>
</dbReference>
<dbReference type="Proteomes" id="UP000748025">
    <property type="component" value="Unassembled WGS sequence"/>
</dbReference>
<feature type="domain" description="SHSP" evidence="5">
    <location>
        <begin position="46"/>
        <end position="211"/>
    </location>
</feature>
<evidence type="ECO:0000256" key="2">
    <source>
        <dbReference type="PROSITE-ProRule" id="PRU00285"/>
    </source>
</evidence>
<organism evidence="6 7">
    <name type="scientific">Claviceps pusilla</name>
    <dbReference type="NCBI Taxonomy" id="123648"/>
    <lineage>
        <taxon>Eukaryota</taxon>
        <taxon>Fungi</taxon>
        <taxon>Dikarya</taxon>
        <taxon>Ascomycota</taxon>
        <taxon>Pezizomycotina</taxon>
        <taxon>Sordariomycetes</taxon>
        <taxon>Hypocreomycetidae</taxon>
        <taxon>Hypocreales</taxon>
        <taxon>Clavicipitaceae</taxon>
        <taxon>Claviceps</taxon>
    </lineage>
</organism>
<gene>
    <name evidence="6" type="ORF">E4U43_001637</name>
</gene>
<protein>
    <recommendedName>
        <fullName evidence="5">SHSP domain-containing protein</fullName>
    </recommendedName>
</protein>
<accession>A0A9P7N874</accession>
<evidence type="ECO:0000256" key="1">
    <source>
        <dbReference type="ARBA" id="ARBA00023016"/>
    </source>
</evidence>
<comment type="caution">
    <text evidence="6">The sequence shown here is derived from an EMBL/GenBank/DDBJ whole genome shotgun (WGS) entry which is preliminary data.</text>
</comment>
<evidence type="ECO:0000313" key="6">
    <source>
        <dbReference type="EMBL" id="KAG6000295.1"/>
    </source>
</evidence>
<dbReference type="CDD" id="cd06464">
    <property type="entry name" value="ACD_sHsps-like"/>
    <property type="match status" value="1"/>
</dbReference>
<keyword evidence="7" id="KW-1185">Reference proteome</keyword>
<dbReference type="Pfam" id="PF00011">
    <property type="entry name" value="HSP20"/>
    <property type="match status" value="1"/>
</dbReference>
<evidence type="ECO:0000256" key="4">
    <source>
        <dbReference type="SAM" id="MobiDB-lite"/>
    </source>
</evidence>
<sequence length="211" mass="24355">MAFFPQAVYNQDQSSFTPLFRLLHDFDSYSQSQGNPKTGRPDNRTVSLPHWQPAFDVRETTDSYELYGELPGVNKEHVNIDFTEPQTLQIRGRSERNYMAATPHARQIEDSDDKTRKVARRVTVEDEDEEEWSAPETPKSTTVEVERPTAVQPKDHAKYWLSERKVGEFSRTFNFPTRVDQDGVRASFQDGILSIIVPKAKKHEARRILIS</sequence>
<dbReference type="InterPro" id="IPR002068">
    <property type="entry name" value="A-crystallin/Hsp20_dom"/>
</dbReference>
<evidence type="ECO:0000313" key="7">
    <source>
        <dbReference type="Proteomes" id="UP000748025"/>
    </source>
</evidence>
<reference evidence="6" key="1">
    <citation type="journal article" date="2020" name="bioRxiv">
        <title>Whole genome comparisons of ergot fungi reveals the divergence and evolution of species within the genus Claviceps are the result of varying mechanisms driving genome evolution and host range expansion.</title>
        <authorList>
            <person name="Wyka S.A."/>
            <person name="Mondo S.J."/>
            <person name="Liu M."/>
            <person name="Dettman J."/>
            <person name="Nalam V."/>
            <person name="Broders K.D."/>
        </authorList>
    </citation>
    <scope>NUCLEOTIDE SEQUENCE</scope>
    <source>
        <strain evidence="6">CCC 602</strain>
    </source>
</reference>
<evidence type="ECO:0000256" key="3">
    <source>
        <dbReference type="RuleBase" id="RU003616"/>
    </source>
</evidence>
<comment type="similarity">
    <text evidence="2 3">Belongs to the small heat shock protein (HSP20) family.</text>
</comment>
<dbReference type="OrthoDB" id="1431247at2759"/>
<feature type="region of interest" description="Disordered" evidence="4">
    <location>
        <begin position="122"/>
        <end position="147"/>
    </location>
</feature>
<dbReference type="Gene3D" id="2.60.40.790">
    <property type="match status" value="1"/>
</dbReference>
<dbReference type="SUPFAM" id="SSF49764">
    <property type="entry name" value="HSP20-like chaperones"/>
    <property type="match status" value="1"/>
</dbReference>
<keyword evidence="1" id="KW-0346">Stress response</keyword>